<name>A0ABW2S547_9NOCA</name>
<evidence type="ECO:0000259" key="1">
    <source>
        <dbReference type="Pfam" id="PF00561"/>
    </source>
</evidence>
<dbReference type="PRINTS" id="PR00412">
    <property type="entry name" value="EPOXHYDRLASE"/>
</dbReference>
<feature type="domain" description="AB hydrolase-1" evidence="1">
    <location>
        <begin position="30"/>
        <end position="139"/>
    </location>
</feature>
<evidence type="ECO:0000313" key="3">
    <source>
        <dbReference type="Proteomes" id="UP001596484"/>
    </source>
</evidence>
<dbReference type="SUPFAM" id="SSF53474">
    <property type="entry name" value="alpha/beta-Hydrolases"/>
    <property type="match status" value="1"/>
</dbReference>
<reference evidence="3" key="1">
    <citation type="journal article" date="2019" name="Int. J. Syst. Evol. Microbiol.">
        <title>The Global Catalogue of Microorganisms (GCM) 10K type strain sequencing project: providing services to taxonomists for standard genome sequencing and annotation.</title>
        <authorList>
            <consortium name="The Broad Institute Genomics Platform"/>
            <consortium name="The Broad Institute Genome Sequencing Center for Infectious Disease"/>
            <person name="Wu L."/>
            <person name="Ma J."/>
        </authorList>
    </citation>
    <scope>NUCLEOTIDE SEQUENCE [LARGE SCALE GENOMIC DNA]</scope>
    <source>
        <strain evidence="3">ICMP 19430</strain>
    </source>
</reference>
<organism evidence="2 3">
    <name type="scientific">Rhodococcus daqingensis</name>
    <dbReference type="NCBI Taxonomy" id="2479363"/>
    <lineage>
        <taxon>Bacteria</taxon>
        <taxon>Bacillati</taxon>
        <taxon>Actinomycetota</taxon>
        <taxon>Actinomycetes</taxon>
        <taxon>Mycobacteriales</taxon>
        <taxon>Nocardiaceae</taxon>
        <taxon>Rhodococcus</taxon>
    </lineage>
</organism>
<dbReference type="Pfam" id="PF00561">
    <property type="entry name" value="Abhydrolase_1"/>
    <property type="match status" value="1"/>
</dbReference>
<dbReference type="PANTHER" id="PTHR43798">
    <property type="entry name" value="MONOACYLGLYCEROL LIPASE"/>
    <property type="match status" value="1"/>
</dbReference>
<dbReference type="InterPro" id="IPR029058">
    <property type="entry name" value="AB_hydrolase_fold"/>
</dbReference>
<dbReference type="RefSeq" id="WP_378408805.1">
    <property type="nucleotide sequence ID" value="NZ_JBHTCS010000028.1"/>
</dbReference>
<accession>A0ABW2S547</accession>
<dbReference type="Proteomes" id="UP001596484">
    <property type="component" value="Unassembled WGS sequence"/>
</dbReference>
<dbReference type="Gene3D" id="3.40.50.1820">
    <property type="entry name" value="alpha/beta hydrolase"/>
    <property type="match status" value="1"/>
</dbReference>
<dbReference type="EMBL" id="JBHTCS010000028">
    <property type="protein sequence ID" value="MFC7450698.1"/>
    <property type="molecule type" value="Genomic_DNA"/>
</dbReference>
<keyword evidence="2" id="KW-0378">Hydrolase</keyword>
<dbReference type="PANTHER" id="PTHR43798:SF33">
    <property type="entry name" value="HYDROLASE, PUTATIVE (AFU_ORTHOLOGUE AFUA_2G14860)-RELATED"/>
    <property type="match status" value="1"/>
</dbReference>
<comment type="caution">
    <text evidence="2">The sequence shown here is derived from an EMBL/GenBank/DDBJ whole genome shotgun (WGS) entry which is preliminary data.</text>
</comment>
<keyword evidence="3" id="KW-1185">Reference proteome</keyword>
<dbReference type="InterPro" id="IPR050266">
    <property type="entry name" value="AB_hydrolase_sf"/>
</dbReference>
<dbReference type="PRINTS" id="PR00111">
    <property type="entry name" value="ABHYDROLASE"/>
</dbReference>
<proteinExistence type="predicted"/>
<sequence>MSSPVTLRFTFGAVDIEALTWGDPSDPVALLVHGFPDSAWTWEKVGPSLAEQGWRVVAPFTRGYAPSSLARDDDYSIGSLVGDIVDLHRAVGADSRAVVVGHDWGGAIASAVSSSHPELFDRAVLIAIPPLSAIKALVRPARWLTLARQAPRSWYMPVLSIPLLSERIGRRLIMVLWRMWAPRSDVATYRRRGLDALHDRARRRAAFNYYRAVWNPLYRRGRDHRREQRLAFRAPRNPTLFLQGADDTCGLERTGAHALEHLPPGSRRIVVANAGHFAHLEQPDVITEHILDYLSEGVTA</sequence>
<gene>
    <name evidence="2" type="ORF">ACFQS9_22630</name>
</gene>
<dbReference type="InterPro" id="IPR000639">
    <property type="entry name" value="Epox_hydrolase-like"/>
</dbReference>
<protein>
    <submittedName>
        <fullName evidence="2">Alpha/beta fold hydrolase</fullName>
    </submittedName>
</protein>
<dbReference type="GO" id="GO:0016787">
    <property type="term" value="F:hydrolase activity"/>
    <property type="evidence" value="ECO:0007669"/>
    <property type="project" value="UniProtKB-KW"/>
</dbReference>
<dbReference type="InterPro" id="IPR000073">
    <property type="entry name" value="AB_hydrolase_1"/>
</dbReference>
<evidence type="ECO:0000313" key="2">
    <source>
        <dbReference type="EMBL" id="MFC7450698.1"/>
    </source>
</evidence>